<keyword evidence="1" id="KW-0949">S-adenosyl-L-methionine</keyword>
<name>A0A6J7WHG3_9CAUD</name>
<dbReference type="InterPro" id="IPR007197">
    <property type="entry name" value="rSAM"/>
</dbReference>
<evidence type="ECO:0000259" key="5">
    <source>
        <dbReference type="Pfam" id="PF04055"/>
    </source>
</evidence>
<dbReference type="Gene3D" id="3.20.20.70">
    <property type="entry name" value="Aldolase class I"/>
    <property type="match status" value="1"/>
</dbReference>
<dbReference type="InterPro" id="IPR058240">
    <property type="entry name" value="rSAM_sf"/>
</dbReference>
<keyword evidence="4" id="KW-0411">Iron-sulfur</keyword>
<dbReference type="GO" id="GO:0003824">
    <property type="term" value="F:catalytic activity"/>
    <property type="evidence" value="ECO:0007669"/>
    <property type="project" value="InterPro"/>
</dbReference>
<dbReference type="SFLD" id="SFLDG01067">
    <property type="entry name" value="SPASM/twitch_domain_containing"/>
    <property type="match status" value="1"/>
</dbReference>
<feature type="domain" description="Radical SAM core" evidence="5">
    <location>
        <begin position="111"/>
        <end position="272"/>
    </location>
</feature>
<dbReference type="PANTHER" id="PTHR11228">
    <property type="entry name" value="RADICAL SAM DOMAIN PROTEIN"/>
    <property type="match status" value="1"/>
</dbReference>
<gene>
    <name evidence="6" type="ORF">UFOVP190_137</name>
</gene>
<evidence type="ECO:0000256" key="3">
    <source>
        <dbReference type="ARBA" id="ARBA00023004"/>
    </source>
</evidence>
<protein>
    <submittedName>
        <fullName evidence="6">Radical_SAM domain containing protein</fullName>
    </submittedName>
</protein>
<accession>A0A6J7WHG3</accession>
<dbReference type="GO" id="GO:0046872">
    <property type="term" value="F:metal ion binding"/>
    <property type="evidence" value="ECO:0007669"/>
    <property type="project" value="UniProtKB-KW"/>
</dbReference>
<organism evidence="6">
    <name type="scientific">uncultured Caudovirales phage</name>
    <dbReference type="NCBI Taxonomy" id="2100421"/>
    <lineage>
        <taxon>Viruses</taxon>
        <taxon>Duplodnaviria</taxon>
        <taxon>Heunggongvirae</taxon>
        <taxon>Uroviricota</taxon>
        <taxon>Caudoviricetes</taxon>
        <taxon>Peduoviridae</taxon>
        <taxon>Maltschvirus</taxon>
        <taxon>Maltschvirus maltsch</taxon>
    </lineage>
</organism>
<evidence type="ECO:0000256" key="2">
    <source>
        <dbReference type="ARBA" id="ARBA00022723"/>
    </source>
</evidence>
<dbReference type="InterPro" id="IPR013785">
    <property type="entry name" value="Aldolase_TIM"/>
</dbReference>
<evidence type="ECO:0000313" key="6">
    <source>
        <dbReference type="EMBL" id="CAB5214488.1"/>
    </source>
</evidence>
<dbReference type="InterPro" id="IPR050377">
    <property type="entry name" value="Radical_SAM_PqqE_MftC-like"/>
</dbReference>
<dbReference type="PANTHER" id="PTHR11228:SF7">
    <property type="entry name" value="PQQA PEPTIDE CYCLASE"/>
    <property type="match status" value="1"/>
</dbReference>
<dbReference type="NCBIfam" id="NF033640">
    <property type="entry name" value="N_Twi_rSAM"/>
    <property type="match status" value="1"/>
</dbReference>
<dbReference type="SFLD" id="SFLDS00029">
    <property type="entry name" value="Radical_SAM"/>
    <property type="match status" value="1"/>
</dbReference>
<dbReference type="CDD" id="cd01335">
    <property type="entry name" value="Radical_SAM"/>
    <property type="match status" value="1"/>
</dbReference>
<dbReference type="Pfam" id="PF04055">
    <property type="entry name" value="Radical_SAM"/>
    <property type="match status" value="1"/>
</dbReference>
<dbReference type="EMBL" id="LR798243">
    <property type="protein sequence ID" value="CAB5214488.1"/>
    <property type="molecule type" value="Genomic_DNA"/>
</dbReference>
<reference evidence="6" key="1">
    <citation type="submission" date="2020-05" db="EMBL/GenBank/DDBJ databases">
        <authorList>
            <person name="Chiriac C."/>
            <person name="Salcher M."/>
            <person name="Ghai R."/>
            <person name="Kavagutti S V."/>
        </authorList>
    </citation>
    <scope>NUCLEOTIDE SEQUENCE</scope>
</reference>
<sequence>MDKSNTYCVMPHLGMALQNESDFCCCNTNKESWKTGKHEIMHVYSHPIRNAYKSYTRKMIATALDRGIKHESCKKCWDHEEAGATSPRQEFNSMFGHLEPLPDQPRVLIIKPGNTCNFACRMCMPIASSNWYQDGYALSDQKLTFNEYTKTFETIRNSFNQDNDDFWATLRDWMPGFHFIDIYGGEPFLVPAMFDLLAYGVEKGYAQDITLRMHTNGSMYNEKYLKILSGYKKVLFYVSIDSDEPAHLEYIRHKAKFGQLIENIHKFKEFISKCPNIEFKATYTVTSYNIYYLDQAKANITNLTGLTVGENVVVTPEEQDIRHLPTAIKQMLIRRTKSTDMRNTLEQTIPGCSFWWPEFCKKTDELDRLRGQSFKDTFPEWWTHLESHWGVYA</sequence>
<evidence type="ECO:0000256" key="4">
    <source>
        <dbReference type="ARBA" id="ARBA00023014"/>
    </source>
</evidence>
<evidence type="ECO:0000256" key="1">
    <source>
        <dbReference type="ARBA" id="ARBA00022691"/>
    </source>
</evidence>
<keyword evidence="3" id="KW-0408">Iron</keyword>
<dbReference type="SUPFAM" id="SSF102114">
    <property type="entry name" value="Radical SAM enzymes"/>
    <property type="match status" value="1"/>
</dbReference>
<dbReference type="GO" id="GO:0051536">
    <property type="term" value="F:iron-sulfur cluster binding"/>
    <property type="evidence" value="ECO:0007669"/>
    <property type="project" value="UniProtKB-KW"/>
</dbReference>
<keyword evidence="2" id="KW-0479">Metal-binding</keyword>
<proteinExistence type="predicted"/>